<name>A0A8J5FYT1_ZINOF</name>
<reference evidence="10 11" key="1">
    <citation type="submission" date="2020-08" db="EMBL/GenBank/DDBJ databases">
        <title>Plant Genome Project.</title>
        <authorList>
            <person name="Zhang R.-G."/>
        </authorList>
    </citation>
    <scope>NUCLEOTIDE SEQUENCE [LARGE SCALE GENOMIC DNA]</scope>
    <source>
        <tissue evidence="10">Rhizome</tissue>
    </source>
</reference>
<dbReference type="GO" id="GO:0020037">
    <property type="term" value="F:heme binding"/>
    <property type="evidence" value="ECO:0007669"/>
    <property type="project" value="UniProtKB-UniRule"/>
</dbReference>
<evidence type="ECO:0000256" key="2">
    <source>
        <dbReference type="ARBA" id="ARBA00022617"/>
    </source>
</evidence>
<keyword evidence="11" id="KW-1185">Reference proteome</keyword>
<evidence type="ECO:0000313" key="10">
    <source>
        <dbReference type="EMBL" id="KAG6488201.1"/>
    </source>
</evidence>
<dbReference type="InterPro" id="IPR018506">
    <property type="entry name" value="Cyt_B5_heme-BS"/>
</dbReference>
<dbReference type="GO" id="GO:0046872">
    <property type="term" value="F:metal ion binding"/>
    <property type="evidence" value="ECO:0007669"/>
    <property type="project" value="UniProtKB-UniRule"/>
</dbReference>
<sequence>MRQLVRIPDFARHSKIQRSKGFVVMAAAEESTQWQMPQITKTGPDAELGLGHEAASLFLLESLKAYSPSEISLHASQKDCWLSIHGKVYDVTGFMGEHPGGEEALLQAAAGGDASQAFEEVGHSSTATAMMKDLLIGTVEGYSSGPPKPFFGTILPQQEAKTDSSSGVSAFLLPLLALAVAVAAWYYFNFLA</sequence>
<dbReference type="SMART" id="SM01117">
    <property type="entry name" value="Cyt-b5"/>
    <property type="match status" value="1"/>
</dbReference>
<evidence type="ECO:0000256" key="8">
    <source>
        <dbReference type="RuleBase" id="RU362121"/>
    </source>
</evidence>
<comment type="caution">
    <text evidence="10">The sequence shown here is derived from an EMBL/GenBank/DDBJ whole genome shotgun (WGS) entry which is preliminary data.</text>
</comment>
<dbReference type="GO" id="GO:0016020">
    <property type="term" value="C:membrane"/>
    <property type="evidence" value="ECO:0007669"/>
    <property type="project" value="UniProtKB-SubCell"/>
</dbReference>
<protein>
    <recommendedName>
        <fullName evidence="9">Cytochrome b5 heme-binding domain-containing protein</fullName>
    </recommendedName>
</protein>
<evidence type="ECO:0000313" key="11">
    <source>
        <dbReference type="Proteomes" id="UP000734854"/>
    </source>
</evidence>
<proteinExistence type="inferred from homology"/>
<feature type="domain" description="Cytochrome b5 heme-binding" evidence="9">
    <location>
        <begin position="63"/>
        <end position="140"/>
    </location>
</feature>
<comment type="similarity">
    <text evidence="7 8">Belongs to the cytochrome b5 family.</text>
</comment>
<keyword evidence="3 8" id="KW-0812">Transmembrane</keyword>
<dbReference type="Proteomes" id="UP000734854">
    <property type="component" value="Unassembled WGS sequence"/>
</dbReference>
<evidence type="ECO:0000256" key="3">
    <source>
        <dbReference type="ARBA" id="ARBA00022692"/>
    </source>
</evidence>
<dbReference type="InterPro" id="IPR001199">
    <property type="entry name" value="Cyt_B5-like_heme/steroid-bd"/>
</dbReference>
<gene>
    <name evidence="10" type="ORF">ZIOFF_056960</name>
</gene>
<evidence type="ECO:0000256" key="1">
    <source>
        <dbReference type="ARBA" id="ARBA00004370"/>
    </source>
</evidence>
<dbReference type="Pfam" id="PF00173">
    <property type="entry name" value="Cyt-b5"/>
    <property type="match status" value="1"/>
</dbReference>
<evidence type="ECO:0000256" key="5">
    <source>
        <dbReference type="ARBA" id="ARBA00023004"/>
    </source>
</evidence>
<evidence type="ECO:0000256" key="6">
    <source>
        <dbReference type="ARBA" id="ARBA00023136"/>
    </source>
</evidence>
<organism evidence="10 11">
    <name type="scientific">Zingiber officinale</name>
    <name type="common">Ginger</name>
    <name type="synonym">Amomum zingiber</name>
    <dbReference type="NCBI Taxonomy" id="94328"/>
    <lineage>
        <taxon>Eukaryota</taxon>
        <taxon>Viridiplantae</taxon>
        <taxon>Streptophyta</taxon>
        <taxon>Embryophyta</taxon>
        <taxon>Tracheophyta</taxon>
        <taxon>Spermatophyta</taxon>
        <taxon>Magnoliopsida</taxon>
        <taxon>Liliopsida</taxon>
        <taxon>Zingiberales</taxon>
        <taxon>Zingiberaceae</taxon>
        <taxon>Zingiber</taxon>
    </lineage>
</organism>
<dbReference type="PROSITE" id="PS50255">
    <property type="entry name" value="CYTOCHROME_B5_2"/>
    <property type="match status" value="1"/>
</dbReference>
<dbReference type="PANTHER" id="PTHR19359">
    <property type="entry name" value="CYTOCHROME B5"/>
    <property type="match status" value="1"/>
</dbReference>
<dbReference type="SUPFAM" id="SSF55856">
    <property type="entry name" value="Cytochrome b5-like heme/steroid binding domain"/>
    <property type="match status" value="1"/>
</dbReference>
<dbReference type="PRINTS" id="PR00363">
    <property type="entry name" value="CYTOCHROMEB5"/>
</dbReference>
<dbReference type="AlphaFoldDB" id="A0A8J5FYT1"/>
<evidence type="ECO:0000259" key="9">
    <source>
        <dbReference type="PROSITE" id="PS50255"/>
    </source>
</evidence>
<evidence type="ECO:0000256" key="4">
    <source>
        <dbReference type="ARBA" id="ARBA00022723"/>
    </source>
</evidence>
<keyword evidence="5 8" id="KW-0408">Iron</keyword>
<keyword evidence="8" id="KW-1133">Transmembrane helix</keyword>
<dbReference type="PANTHER" id="PTHR19359:SF101">
    <property type="entry name" value="CYTOCHROME B5-LIKE HEME_STEROID BINDING DOMAIN CONTAINING PROTEIN, EXPRESSED"/>
    <property type="match status" value="1"/>
</dbReference>
<keyword evidence="6 8" id="KW-0472">Membrane</keyword>
<evidence type="ECO:0000256" key="7">
    <source>
        <dbReference type="ARBA" id="ARBA00038168"/>
    </source>
</evidence>
<accession>A0A8J5FYT1</accession>
<feature type="transmembrane region" description="Helical" evidence="8">
    <location>
        <begin position="168"/>
        <end position="188"/>
    </location>
</feature>
<dbReference type="InterPro" id="IPR036400">
    <property type="entry name" value="Cyt_B5-like_heme/steroid_sf"/>
</dbReference>
<keyword evidence="2 8" id="KW-0349">Heme</keyword>
<keyword evidence="4 8" id="KW-0479">Metal-binding</keyword>
<dbReference type="Gene3D" id="3.10.120.10">
    <property type="entry name" value="Cytochrome b5-like heme/steroid binding domain"/>
    <property type="match status" value="1"/>
</dbReference>
<comment type="subcellular location">
    <subcellularLocation>
        <location evidence="1">Membrane</location>
    </subcellularLocation>
</comment>
<dbReference type="InterPro" id="IPR050668">
    <property type="entry name" value="Cytochrome_b5"/>
</dbReference>
<dbReference type="FunFam" id="3.10.120.10:FF:000002">
    <property type="entry name" value="Cytochrome b5 type B"/>
    <property type="match status" value="1"/>
</dbReference>
<dbReference type="EMBL" id="JACMSC010000015">
    <property type="protein sequence ID" value="KAG6488201.1"/>
    <property type="molecule type" value="Genomic_DNA"/>
</dbReference>
<dbReference type="PROSITE" id="PS00191">
    <property type="entry name" value="CYTOCHROME_B5_1"/>
    <property type="match status" value="1"/>
</dbReference>